<dbReference type="STRING" id="572480.Arnit_3062"/>
<protein>
    <submittedName>
        <fullName evidence="2">Uncharacterized protein</fullName>
    </submittedName>
</protein>
<dbReference type="AlphaFoldDB" id="D5V7T9"/>
<name>D5V7T9_ARCNC</name>
<feature type="transmembrane region" description="Helical" evidence="1">
    <location>
        <begin position="98"/>
        <end position="113"/>
    </location>
</feature>
<evidence type="ECO:0000313" key="3">
    <source>
        <dbReference type="Proteomes" id="UP000000939"/>
    </source>
</evidence>
<gene>
    <name evidence="2" type="ordered locus">Arnit_3062</name>
</gene>
<keyword evidence="1" id="KW-0812">Transmembrane</keyword>
<keyword evidence="1" id="KW-1133">Transmembrane helix</keyword>
<dbReference type="RefSeq" id="WP_013136853.1">
    <property type="nucleotide sequence ID" value="NC_014166.1"/>
</dbReference>
<sequence length="130" mass="15548" precursor="true">MLQNFPIEIISNIISLLIIVLIIIKFVNYKKKVSVIDGLYKLEEEKKLSSNDKEFIKRNLLEYEILHEKQIGFNKFMYPIFILIAGIFFTYFDFAEAMIHINILVVAFIYFYIKKIHYKNYIELLKGIKI</sequence>
<evidence type="ECO:0000313" key="2">
    <source>
        <dbReference type="EMBL" id="ADG94709.1"/>
    </source>
</evidence>
<dbReference type="Proteomes" id="UP000000939">
    <property type="component" value="Chromosome"/>
</dbReference>
<accession>D5V7T9</accession>
<dbReference type="HOGENOM" id="CLU_1933658_0_0_7"/>
<dbReference type="OrthoDB" id="5365783at2"/>
<feature type="transmembrane region" description="Helical" evidence="1">
    <location>
        <begin position="76"/>
        <end position="92"/>
    </location>
</feature>
<feature type="transmembrane region" description="Helical" evidence="1">
    <location>
        <begin position="6"/>
        <end position="24"/>
    </location>
</feature>
<dbReference type="KEGG" id="ant:Arnit_3062"/>
<evidence type="ECO:0000256" key="1">
    <source>
        <dbReference type="SAM" id="Phobius"/>
    </source>
</evidence>
<organism evidence="2 3">
    <name type="scientific">Arcobacter nitrofigilis (strain ATCC 33309 / DSM 7299 / CCUG 15893 / LMG 7604 / NCTC 12251 / CI)</name>
    <name type="common">Campylobacter nitrofigilis</name>
    <dbReference type="NCBI Taxonomy" id="572480"/>
    <lineage>
        <taxon>Bacteria</taxon>
        <taxon>Pseudomonadati</taxon>
        <taxon>Campylobacterota</taxon>
        <taxon>Epsilonproteobacteria</taxon>
        <taxon>Campylobacterales</taxon>
        <taxon>Arcobacteraceae</taxon>
        <taxon>Arcobacter</taxon>
    </lineage>
</organism>
<reference evidence="2 3" key="1">
    <citation type="journal article" date="2010" name="Stand. Genomic Sci.">
        <title>Complete genome sequence of Arcobacter nitrofigilis type strain (CI).</title>
        <authorList>
            <person name="Pati A."/>
            <person name="Gronow S."/>
            <person name="Lapidus A."/>
            <person name="Copeland A."/>
            <person name="Glavina Del Rio T."/>
            <person name="Nolan M."/>
            <person name="Lucas S."/>
            <person name="Tice H."/>
            <person name="Cheng J.F."/>
            <person name="Han C."/>
            <person name="Chertkov O."/>
            <person name="Bruce D."/>
            <person name="Tapia R."/>
            <person name="Goodwin L."/>
            <person name="Pitluck S."/>
            <person name="Liolios K."/>
            <person name="Ivanova N."/>
            <person name="Mavromatis K."/>
            <person name="Chen A."/>
            <person name="Palaniappan K."/>
            <person name="Land M."/>
            <person name="Hauser L."/>
            <person name="Chang Y.J."/>
            <person name="Jeffries C.D."/>
            <person name="Detter J.C."/>
            <person name="Rohde M."/>
            <person name="Goker M."/>
            <person name="Bristow J."/>
            <person name="Eisen J.A."/>
            <person name="Markowitz V."/>
            <person name="Hugenholtz P."/>
            <person name="Klenk H.P."/>
            <person name="Kyrpides N.C."/>
        </authorList>
    </citation>
    <scope>NUCLEOTIDE SEQUENCE [LARGE SCALE GENOMIC DNA]</scope>
    <source>
        <strain evidence="3">ATCC 33309 / DSM 7299 / CCUG 15893 / LMG 7604 / NCTC 12251 / CI</strain>
    </source>
</reference>
<keyword evidence="1" id="KW-0472">Membrane</keyword>
<keyword evidence="3" id="KW-1185">Reference proteome</keyword>
<dbReference type="EMBL" id="CP001999">
    <property type="protein sequence ID" value="ADG94709.1"/>
    <property type="molecule type" value="Genomic_DNA"/>
</dbReference>
<proteinExistence type="predicted"/>